<dbReference type="InterPro" id="IPR023346">
    <property type="entry name" value="Lysozyme-like_dom_sf"/>
</dbReference>
<gene>
    <name evidence="7" type="primary">EP3_6</name>
    <name evidence="7" type="ORF">CK203_033058</name>
</gene>
<evidence type="ECO:0000256" key="4">
    <source>
        <dbReference type="PROSITE-ProRule" id="PRU00261"/>
    </source>
</evidence>
<dbReference type="Pfam" id="PF00187">
    <property type="entry name" value="Chitin_bind_1"/>
    <property type="match status" value="1"/>
</dbReference>
<accession>A0A438HVX0</accession>
<evidence type="ECO:0000313" key="7">
    <source>
        <dbReference type="EMBL" id="RVW88599.1"/>
    </source>
</evidence>
<dbReference type="PRINTS" id="PR00451">
    <property type="entry name" value="CHITINBINDNG"/>
</dbReference>
<dbReference type="PROSITE" id="PS00773">
    <property type="entry name" value="CHITINASE_19_1"/>
    <property type="match status" value="1"/>
</dbReference>
<dbReference type="Proteomes" id="UP000288805">
    <property type="component" value="Unassembled WGS sequence"/>
</dbReference>
<dbReference type="InterPro" id="IPR000726">
    <property type="entry name" value="Glyco_hydro_19_cat"/>
</dbReference>
<dbReference type="InterPro" id="IPR036861">
    <property type="entry name" value="Endochitinase-like_sf"/>
</dbReference>
<dbReference type="InterPro" id="IPR001002">
    <property type="entry name" value="Chitin-bd_1"/>
</dbReference>
<name>A0A438HVX0_VITVI</name>
<keyword evidence="2 3" id="KW-1015">Disulfide bond</keyword>
<feature type="disulfide bond" evidence="3">
    <location>
        <begin position="125"/>
        <end position="134"/>
    </location>
</feature>
<evidence type="ECO:0000256" key="5">
    <source>
        <dbReference type="SAM" id="SignalP"/>
    </source>
</evidence>
<comment type="caution">
    <text evidence="4">Lacks conserved residue(s) required for the propagation of feature annotation.</text>
</comment>
<dbReference type="CDD" id="cd00035">
    <property type="entry name" value="ChtBD1"/>
    <property type="match status" value="1"/>
</dbReference>
<dbReference type="GO" id="GO:0016998">
    <property type="term" value="P:cell wall macromolecule catabolic process"/>
    <property type="evidence" value="ECO:0007669"/>
    <property type="project" value="InterPro"/>
</dbReference>
<dbReference type="InterPro" id="IPR016283">
    <property type="entry name" value="Glyco_hydro_19"/>
</dbReference>
<reference evidence="7 8" key="1">
    <citation type="journal article" date="2018" name="PLoS Genet.">
        <title>Population sequencing reveals clonal diversity and ancestral inbreeding in the grapevine cultivar Chardonnay.</title>
        <authorList>
            <person name="Roach M.J."/>
            <person name="Johnson D.L."/>
            <person name="Bohlmann J."/>
            <person name="van Vuuren H.J."/>
            <person name="Jones S.J."/>
            <person name="Pretorius I.S."/>
            <person name="Schmidt S.A."/>
            <person name="Borneman A.R."/>
        </authorList>
    </citation>
    <scope>NUCLEOTIDE SEQUENCE [LARGE SCALE GENOMIC DNA]</scope>
    <source>
        <strain evidence="8">cv. Chardonnay</strain>
        <tissue evidence="7">Leaf</tissue>
    </source>
</reference>
<dbReference type="PANTHER" id="PTHR22595">
    <property type="entry name" value="CHITINASE-RELATED"/>
    <property type="match status" value="1"/>
</dbReference>
<dbReference type="Gene3D" id="3.30.20.10">
    <property type="entry name" value="Endochitinase, domain 2"/>
    <property type="match status" value="1"/>
</dbReference>
<dbReference type="SMART" id="SM00270">
    <property type="entry name" value="ChtBD1"/>
    <property type="match status" value="1"/>
</dbReference>
<dbReference type="Pfam" id="PF00182">
    <property type="entry name" value="Glyco_hydro_19"/>
    <property type="match status" value="1"/>
</dbReference>
<dbReference type="Gene3D" id="3.30.60.10">
    <property type="entry name" value="Endochitinase-like"/>
    <property type="match status" value="1"/>
</dbReference>
<dbReference type="PIRSF" id="PIRSF001060">
    <property type="entry name" value="Endochitinase"/>
    <property type="match status" value="1"/>
</dbReference>
<evidence type="ECO:0000256" key="2">
    <source>
        <dbReference type="ARBA" id="ARBA00023157"/>
    </source>
</evidence>
<feature type="signal peptide" evidence="5">
    <location>
        <begin position="1"/>
        <end position="24"/>
    </location>
</feature>
<dbReference type="GO" id="GO:0008061">
    <property type="term" value="F:chitin binding"/>
    <property type="evidence" value="ECO:0007669"/>
    <property type="project" value="UniProtKB-UniRule"/>
</dbReference>
<feature type="disulfide bond" evidence="3 4">
    <location>
        <begin position="34"/>
        <end position="48"/>
    </location>
</feature>
<dbReference type="Gene3D" id="1.10.530.10">
    <property type="match status" value="1"/>
</dbReference>
<dbReference type="PROSITE" id="PS00774">
    <property type="entry name" value="CHITINASE_19_2"/>
    <property type="match status" value="1"/>
</dbReference>
<keyword evidence="1 4" id="KW-0147">Chitin-binding</keyword>
<sequence length="246" mass="26262">MAIKLITILLVGVLAGALPGPALAQNCGCSASVCCSQYGYCGTTKDYCGAGCLAGPAIPSQKCPGRSFYTRSAFLRAVNSYPGFGQGGSADDSKREIAAFFAHVTSLTDHFCSVEATNGSSDNFCDTSSTKYDCAPGKSYYGRGPIQITWNYNYGAAGESIGFDGLNNPELVANDSVVSFKTALWFWMNYVHPAIGQGFGATINALNPEACDGENKIAKARLNFYQEYCNQLGVSTGYYYNKVHIF</sequence>
<feature type="domain" description="Chitin-binding type-1" evidence="6">
    <location>
        <begin position="24"/>
        <end position="65"/>
    </location>
</feature>
<dbReference type="GO" id="GO:0005975">
    <property type="term" value="P:carbohydrate metabolic process"/>
    <property type="evidence" value="ECO:0007669"/>
    <property type="project" value="InterPro"/>
</dbReference>
<evidence type="ECO:0000259" key="6">
    <source>
        <dbReference type="PROSITE" id="PS50941"/>
    </source>
</evidence>
<dbReference type="EMBL" id="QGNW01000172">
    <property type="protein sequence ID" value="RVW88599.1"/>
    <property type="molecule type" value="Genomic_DNA"/>
</dbReference>
<protein>
    <submittedName>
        <fullName evidence="7">Endochitinase EP3</fullName>
    </submittedName>
</protein>
<keyword evidence="5" id="KW-0732">Signal</keyword>
<feature type="disulfide bond" evidence="3 4">
    <location>
        <begin position="29"/>
        <end position="41"/>
    </location>
</feature>
<organism evidence="7 8">
    <name type="scientific">Vitis vinifera</name>
    <name type="common">Grape</name>
    <dbReference type="NCBI Taxonomy" id="29760"/>
    <lineage>
        <taxon>Eukaryota</taxon>
        <taxon>Viridiplantae</taxon>
        <taxon>Streptophyta</taxon>
        <taxon>Embryophyta</taxon>
        <taxon>Tracheophyta</taxon>
        <taxon>Spermatophyta</taxon>
        <taxon>Magnoliopsida</taxon>
        <taxon>eudicotyledons</taxon>
        <taxon>Gunneridae</taxon>
        <taxon>Pentapetalae</taxon>
        <taxon>rosids</taxon>
        <taxon>Vitales</taxon>
        <taxon>Vitaceae</taxon>
        <taxon>Viteae</taxon>
        <taxon>Vitis</taxon>
    </lineage>
</organism>
<evidence type="ECO:0000256" key="3">
    <source>
        <dbReference type="PIRSR" id="PIRSR001060-2"/>
    </source>
</evidence>
<dbReference type="CDD" id="cd00325">
    <property type="entry name" value="chitinase_GH19"/>
    <property type="match status" value="1"/>
</dbReference>
<dbReference type="GO" id="GO:0004568">
    <property type="term" value="F:chitinase activity"/>
    <property type="evidence" value="ECO:0007669"/>
    <property type="project" value="InterPro"/>
</dbReference>
<dbReference type="PROSITE" id="PS00026">
    <property type="entry name" value="CHIT_BIND_I_1"/>
    <property type="match status" value="1"/>
</dbReference>
<dbReference type="SUPFAM" id="SSF57016">
    <property type="entry name" value="Plant lectins/antimicrobial peptides"/>
    <property type="match status" value="1"/>
</dbReference>
<feature type="disulfide bond" evidence="3">
    <location>
        <begin position="63"/>
        <end position="112"/>
    </location>
</feature>
<proteinExistence type="predicted"/>
<evidence type="ECO:0000256" key="1">
    <source>
        <dbReference type="ARBA" id="ARBA00022669"/>
    </source>
</evidence>
<dbReference type="PANTHER" id="PTHR22595:SF194">
    <property type="entry name" value="CHITINASE FAMILY PROTEIN"/>
    <property type="match status" value="1"/>
</dbReference>
<evidence type="ECO:0000313" key="8">
    <source>
        <dbReference type="Proteomes" id="UP000288805"/>
    </source>
</evidence>
<dbReference type="AlphaFoldDB" id="A0A438HVX0"/>
<dbReference type="FunFam" id="3.30.20.10:FF:000001">
    <property type="entry name" value="Endochitinase (Chitinase)"/>
    <property type="match status" value="1"/>
</dbReference>
<dbReference type="PROSITE" id="PS50941">
    <property type="entry name" value="CHIT_BIND_I_2"/>
    <property type="match status" value="1"/>
</dbReference>
<feature type="chain" id="PRO_5019573351" evidence="5">
    <location>
        <begin position="25"/>
        <end position="246"/>
    </location>
</feature>
<comment type="caution">
    <text evidence="7">The sequence shown here is derived from an EMBL/GenBank/DDBJ whole genome shotgun (WGS) entry which is preliminary data.</text>
</comment>
<dbReference type="GO" id="GO:0006032">
    <property type="term" value="P:chitin catabolic process"/>
    <property type="evidence" value="ECO:0007669"/>
    <property type="project" value="InterPro"/>
</dbReference>
<dbReference type="InterPro" id="IPR018371">
    <property type="entry name" value="Chitin-binding_1_CS"/>
</dbReference>
<dbReference type="SUPFAM" id="SSF53955">
    <property type="entry name" value="Lysozyme-like"/>
    <property type="match status" value="1"/>
</dbReference>